<name>A0AAW0T275_SCYPA</name>
<sequence>MARGLTAVLILAAACVTLGQGVRDKGVARARLEHVQGATPELVLLNKYTEELQRIDLRKMSQEEINQLVTKKGFYRKATKEEEVPQEYRTGPYVEKDEL</sequence>
<feature type="region of interest" description="Disordered" evidence="2">
    <location>
        <begin position="80"/>
        <end position="99"/>
    </location>
</feature>
<organism evidence="5 6">
    <name type="scientific">Scylla paramamosain</name>
    <name type="common">Mud crab</name>
    <dbReference type="NCBI Taxonomy" id="85552"/>
    <lineage>
        <taxon>Eukaryota</taxon>
        <taxon>Metazoa</taxon>
        <taxon>Ecdysozoa</taxon>
        <taxon>Arthropoda</taxon>
        <taxon>Crustacea</taxon>
        <taxon>Multicrustacea</taxon>
        <taxon>Malacostraca</taxon>
        <taxon>Eumalacostraca</taxon>
        <taxon>Eucarida</taxon>
        <taxon>Decapoda</taxon>
        <taxon>Pleocyemata</taxon>
        <taxon>Brachyura</taxon>
        <taxon>Eubrachyura</taxon>
        <taxon>Portunoidea</taxon>
        <taxon>Portunidae</taxon>
        <taxon>Portuninae</taxon>
        <taxon>Scylla</taxon>
    </lineage>
</organism>
<evidence type="ECO:0000256" key="2">
    <source>
        <dbReference type="SAM" id="MobiDB-lite"/>
    </source>
</evidence>
<dbReference type="SUPFAM" id="SSF52833">
    <property type="entry name" value="Thioredoxin-like"/>
    <property type="match status" value="1"/>
</dbReference>
<evidence type="ECO:0000313" key="5">
    <source>
        <dbReference type="EMBL" id="KAK8381434.1"/>
    </source>
</evidence>
<dbReference type="InterPro" id="IPR038219">
    <property type="entry name" value="Sep15/SelM_sf"/>
</dbReference>
<dbReference type="PROSITE" id="PS51257">
    <property type="entry name" value="PROKAR_LIPOPROTEIN"/>
    <property type="match status" value="1"/>
</dbReference>
<dbReference type="Pfam" id="PF08806">
    <property type="entry name" value="Sep15_SelM"/>
    <property type="match status" value="1"/>
</dbReference>
<dbReference type="InterPro" id="IPR036249">
    <property type="entry name" value="Thioredoxin-like_sf"/>
</dbReference>
<dbReference type="EMBL" id="JARAKH010000040">
    <property type="protein sequence ID" value="KAK8381434.1"/>
    <property type="molecule type" value="Genomic_DNA"/>
</dbReference>
<keyword evidence="3" id="KW-0732">Signal</keyword>
<feature type="signal peptide" evidence="3">
    <location>
        <begin position="1"/>
        <end position="21"/>
    </location>
</feature>
<dbReference type="AlphaFoldDB" id="A0AAW0T275"/>
<dbReference type="InterPro" id="IPR014912">
    <property type="entry name" value="Sep15_SelM_dom"/>
</dbReference>
<dbReference type="Gene3D" id="3.40.30.50">
    <property type="entry name" value="Sep15/SelM thioredoxin-like domain, active-site redox motif"/>
    <property type="match status" value="1"/>
</dbReference>
<reference evidence="5 6" key="1">
    <citation type="submission" date="2023-03" db="EMBL/GenBank/DDBJ databases">
        <title>High-quality genome of Scylla paramamosain provides insights in environmental adaptation.</title>
        <authorList>
            <person name="Zhang L."/>
        </authorList>
    </citation>
    <scope>NUCLEOTIDE SEQUENCE [LARGE SCALE GENOMIC DNA]</scope>
    <source>
        <strain evidence="5">LZ_2023a</strain>
        <tissue evidence="5">Muscle</tissue>
    </source>
</reference>
<evidence type="ECO:0000256" key="3">
    <source>
        <dbReference type="SAM" id="SignalP"/>
    </source>
</evidence>
<proteinExistence type="inferred from homology"/>
<feature type="domain" description="Selenoprotein F/M" evidence="4">
    <location>
        <begin position="31"/>
        <end position="74"/>
    </location>
</feature>
<dbReference type="Proteomes" id="UP001487740">
    <property type="component" value="Unassembled WGS sequence"/>
</dbReference>
<feature type="chain" id="PRO_5043878139" description="Selenoprotein F/M domain-containing protein" evidence="3">
    <location>
        <begin position="22"/>
        <end position="99"/>
    </location>
</feature>
<evidence type="ECO:0000313" key="6">
    <source>
        <dbReference type="Proteomes" id="UP001487740"/>
    </source>
</evidence>
<evidence type="ECO:0000256" key="1">
    <source>
        <dbReference type="ARBA" id="ARBA00005742"/>
    </source>
</evidence>
<gene>
    <name evidence="5" type="ORF">O3P69_018487</name>
</gene>
<accession>A0AAW0T275</accession>
<keyword evidence="6" id="KW-1185">Reference proteome</keyword>
<evidence type="ECO:0000259" key="4">
    <source>
        <dbReference type="Pfam" id="PF08806"/>
    </source>
</evidence>
<protein>
    <recommendedName>
        <fullName evidence="4">Selenoprotein F/M domain-containing protein</fullName>
    </recommendedName>
</protein>
<comment type="similarity">
    <text evidence="1">Belongs to the selenoprotein M/F family.</text>
</comment>
<comment type="caution">
    <text evidence="5">The sequence shown here is derived from an EMBL/GenBank/DDBJ whole genome shotgun (WGS) entry which is preliminary data.</text>
</comment>